<dbReference type="InterPro" id="IPR007167">
    <property type="entry name" value="Fe-transptr_FeoA-like"/>
</dbReference>
<dbReference type="InterPro" id="IPR008988">
    <property type="entry name" value="Transcriptional_repressor_C"/>
</dbReference>
<gene>
    <name evidence="3" type="ORF">ENF30_02535</name>
</gene>
<feature type="domain" description="Ferrous iron transporter FeoA-like" evidence="2">
    <location>
        <begin position="2"/>
        <end position="73"/>
    </location>
</feature>
<dbReference type="PANTHER" id="PTHR43151:SF2">
    <property type="entry name" value="FE(2+) TRANSPORT PROTEIN A-RELATED"/>
    <property type="match status" value="1"/>
</dbReference>
<proteinExistence type="predicted"/>
<evidence type="ECO:0000256" key="1">
    <source>
        <dbReference type="ARBA" id="ARBA00023004"/>
    </source>
</evidence>
<dbReference type="SMART" id="SM00899">
    <property type="entry name" value="FeoA"/>
    <property type="match status" value="1"/>
</dbReference>
<dbReference type="InterPro" id="IPR038157">
    <property type="entry name" value="FeoA_core_dom"/>
</dbReference>
<dbReference type="Pfam" id="PF04023">
    <property type="entry name" value="FeoA"/>
    <property type="match status" value="1"/>
</dbReference>
<dbReference type="Proteomes" id="UP000885706">
    <property type="component" value="Unassembled WGS sequence"/>
</dbReference>
<sequence>MCPLGMVMSGQEVEVVSILGGRGMSTRLAYMGVYPGVKLKVIANSFSGPIIIALGEKRFGIGFGMAHRIIVKPLEEKDE</sequence>
<dbReference type="PANTHER" id="PTHR43151">
    <property type="entry name" value="FEOA FAMILY PROTEIN"/>
    <property type="match status" value="1"/>
</dbReference>
<dbReference type="Gene3D" id="2.30.30.90">
    <property type="match status" value="1"/>
</dbReference>
<accession>A0A7V0IAD9</accession>
<dbReference type="EMBL" id="DQWQ01000110">
    <property type="protein sequence ID" value="HDD35659.1"/>
    <property type="molecule type" value="Genomic_DNA"/>
</dbReference>
<evidence type="ECO:0000259" key="2">
    <source>
        <dbReference type="SMART" id="SM00899"/>
    </source>
</evidence>
<evidence type="ECO:0000313" key="3">
    <source>
        <dbReference type="EMBL" id="HDD35659.1"/>
    </source>
</evidence>
<protein>
    <submittedName>
        <fullName evidence="3">Ferrous iron transport protein A</fullName>
    </submittedName>
</protein>
<reference evidence="3" key="1">
    <citation type="journal article" date="2020" name="mSystems">
        <title>Genome- and Community-Level Interaction Insights into Carbon Utilization and Element Cycling Functions of Hydrothermarchaeota in Hydrothermal Sediment.</title>
        <authorList>
            <person name="Zhou Z."/>
            <person name="Liu Y."/>
            <person name="Xu W."/>
            <person name="Pan J."/>
            <person name="Luo Z.H."/>
            <person name="Li M."/>
        </authorList>
    </citation>
    <scope>NUCLEOTIDE SEQUENCE [LARGE SCALE GENOMIC DNA]</scope>
    <source>
        <strain evidence="3">HyVt-113</strain>
    </source>
</reference>
<name>A0A7V0IAD9_DESA2</name>
<keyword evidence="1" id="KW-0408">Iron</keyword>
<comment type="caution">
    <text evidence="3">The sequence shown here is derived from an EMBL/GenBank/DDBJ whole genome shotgun (WGS) entry which is preliminary data.</text>
</comment>
<dbReference type="InterPro" id="IPR053184">
    <property type="entry name" value="FeoA-like"/>
</dbReference>
<organism evidence="3">
    <name type="scientific">Desulfofervidus auxilii</name>
    <dbReference type="NCBI Taxonomy" id="1621989"/>
    <lineage>
        <taxon>Bacteria</taxon>
        <taxon>Pseudomonadati</taxon>
        <taxon>Thermodesulfobacteriota</taxon>
        <taxon>Candidatus Desulfofervidia</taxon>
        <taxon>Candidatus Desulfofervidales</taxon>
        <taxon>Candidatus Desulfofervidaceae</taxon>
        <taxon>Candidatus Desulfofervidus</taxon>
    </lineage>
</organism>
<dbReference type="SUPFAM" id="SSF50037">
    <property type="entry name" value="C-terminal domain of transcriptional repressors"/>
    <property type="match status" value="1"/>
</dbReference>
<dbReference type="AlphaFoldDB" id="A0A7V0IAD9"/>
<dbReference type="GO" id="GO:0046914">
    <property type="term" value="F:transition metal ion binding"/>
    <property type="evidence" value="ECO:0007669"/>
    <property type="project" value="InterPro"/>
</dbReference>